<dbReference type="GO" id="GO:1902201">
    <property type="term" value="P:negative regulation of bacterial-type flagellum-dependent cell motility"/>
    <property type="evidence" value="ECO:0007669"/>
    <property type="project" value="TreeGrafter"/>
</dbReference>
<evidence type="ECO:0000256" key="1">
    <source>
        <dbReference type="SAM" id="Phobius"/>
    </source>
</evidence>
<dbReference type="InterPro" id="IPR050469">
    <property type="entry name" value="Diguanylate_Cyclase"/>
</dbReference>
<feature type="transmembrane region" description="Helical" evidence="1">
    <location>
        <begin position="6"/>
        <end position="26"/>
    </location>
</feature>
<protein>
    <submittedName>
        <fullName evidence="3">Histidine kinase</fullName>
    </submittedName>
</protein>
<dbReference type="PROSITE" id="PS50887">
    <property type="entry name" value="GGDEF"/>
    <property type="match status" value="1"/>
</dbReference>
<dbReference type="GO" id="GO:0043709">
    <property type="term" value="P:cell adhesion involved in single-species biofilm formation"/>
    <property type="evidence" value="ECO:0007669"/>
    <property type="project" value="TreeGrafter"/>
</dbReference>
<dbReference type="GO" id="GO:0005886">
    <property type="term" value="C:plasma membrane"/>
    <property type="evidence" value="ECO:0007669"/>
    <property type="project" value="TreeGrafter"/>
</dbReference>
<reference evidence="3 4" key="1">
    <citation type="submission" date="2013-08" db="EMBL/GenBank/DDBJ databases">
        <authorList>
            <person name="Huang J."/>
            <person name="Wang G."/>
        </authorList>
    </citation>
    <scope>NUCLEOTIDE SEQUENCE [LARGE SCALE GENOMIC DNA]</scope>
    <source>
        <strain evidence="3 4">BH030004</strain>
    </source>
</reference>
<keyword evidence="1" id="KW-0472">Membrane</keyword>
<dbReference type="EMBL" id="AVPF01000040">
    <property type="protein sequence ID" value="KGX85433.1"/>
    <property type="molecule type" value="Genomic_DNA"/>
</dbReference>
<dbReference type="SUPFAM" id="SSF55073">
    <property type="entry name" value="Nucleotide cyclase"/>
    <property type="match status" value="1"/>
</dbReference>
<dbReference type="RefSeq" id="WP_027448013.1">
    <property type="nucleotide sequence ID" value="NZ_AVPF01000040.1"/>
</dbReference>
<dbReference type="GO" id="GO:0052621">
    <property type="term" value="F:diguanylate cyclase activity"/>
    <property type="evidence" value="ECO:0007669"/>
    <property type="project" value="TreeGrafter"/>
</dbReference>
<feature type="domain" description="GGDEF" evidence="2">
    <location>
        <begin position="190"/>
        <end position="314"/>
    </location>
</feature>
<dbReference type="PANTHER" id="PTHR45138:SF6">
    <property type="entry name" value="DIGUANYLATE CYCLASE DGCN"/>
    <property type="match status" value="1"/>
</dbReference>
<dbReference type="AlphaFoldDB" id="A0A0A5G2R7"/>
<keyword evidence="1" id="KW-0812">Transmembrane</keyword>
<evidence type="ECO:0000313" key="3">
    <source>
        <dbReference type="EMBL" id="KGX85433.1"/>
    </source>
</evidence>
<dbReference type="SUPFAM" id="SSF55785">
    <property type="entry name" value="PYP-like sensor domain (PAS domain)"/>
    <property type="match status" value="1"/>
</dbReference>
<evidence type="ECO:0000313" key="4">
    <source>
        <dbReference type="Proteomes" id="UP000030403"/>
    </source>
</evidence>
<dbReference type="Gene3D" id="3.30.450.20">
    <property type="entry name" value="PAS domain"/>
    <property type="match status" value="1"/>
</dbReference>
<accession>A0A0A5G2R7</accession>
<dbReference type="Proteomes" id="UP000030403">
    <property type="component" value="Unassembled WGS sequence"/>
</dbReference>
<dbReference type="OrthoDB" id="9759607at2"/>
<gene>
    <name evidence="3" type="ORF">N783_14685</name>
</gene>
<dbReference type="SMART" id="SM00267">
    <property type="entry name" value="GGDEF"/>
    <property type="match status" value="1"/>
</dbReference>
<dbReference type="InterPro" id="IPR000160">
    <property type="entry name" value="GGDEF_dom"/>
</dbReference>
<dbReference type="eggNOG" id="COG2199">
    <property type="taxonomic scope" value="Bacteria"/>
</dbReference>
<proteinExistence type="predicted"/>
<dbReference type="Pfam" id="PF00990">
    <property type="entry name" value="GGDEF"/>
    <property type="match status" value="1"/>
</dbReference>
<dbReference type="GO" id="GO:0016301">
    <property type="term" value="F:kinase activity"/>
    <property type="evidence" value="ECO:0007669"/>
    <property type="project" value="UniProtKB-KW"/>
</dbReference>
<name>A0A0A5G2R7_9BACI</name>
<dbReference type="InterPro" id="IPR035965">
    <property type="entry name" value="PAS-like_dom_sf"/>
</dbReference>
<dbReference type="PANTHER" id="PTHR45138">
    <property type="entry name" value="REGULATORY COMPONENTS OF SENSORY TRANSDUCTION SYSTEM"/>
    <property type="match status" value="1"/>
</dbReference>
<keyword evidence="4" id="KW-1185">Reference proteome</keyword>
<dbReference type="Gene3D" id="3.30.70.270">
    <property type="match status" value="1"/>
</dbReference>
<keyword evidence="1" id="KW-1133">Transmembrane helix</keyword>
<sequence length="314" mass="36881">MEWLELSLTLIGAIVGIFGLYYFGWIKMQEKLSNAKRIYQLVENSKDIIYICDVEPEMKFHYLSPSIEHVLGGNIVQKSFENPYIIFERIHPEDFPLLYKKVTGDLDYSKPIVQRWKDDYGEFHWFEEYCTPIFERGIMTGLQGIIRNIDDKVKLQRRLEYQANHDSLTGVYNRDYFERLMKQFDLKEDRSVGIILCDMDDLKLINDQYGHKKGDEVIRVIGQLLNQFSSPHVTVTRIGGDEFAIIIEGNEQDVGRLRHQINETFNQFNEQEDTIKINMSIGMAHVPSSFSNMERLYVLADQHMYKIKNARKSV</sequence>
<dbReference type="InterPro" id="IPR043128">
    <property type="entry name" value="Rev_trsase/Diguanyl_cyclase"/>
</dbReference>
<dbReference type="CDD" id="cd01949">
    <property type="entry name" value="GGDEF"/>
    <property type="match status" value="1"/>
</dbReference>
<keyword evidence="3" id="KW-0418">Kinase</keyword>
<evidence type="ECO:0000259" key="2">
    <source>
        <dbReference type="PROSITE" id="PS50887"/>
    </source>
</evidence>
<dbReference type="NCBIfam" id="TIGR00254">
    <property type="entry name" value="GGDEF"/>
    <property type="match status" value="1"/>
</dbReference>
<dbReference type="InterPro" id="IPR029787">
    <property type="entry name" value="Nucleotide_cyclase"/>
</dbReference>
<organism evidence="3 4">
    <name type="scientific">Pontibacillus marinus BH030004 = DSM 16465</name>
    <dbReference type="NCBI Taxonomy" id="1385511"/>
    <lineage>
        <taxon>Bacteria</taxon>
        <taxon>Bacillati</taxon>
        <taxon>Bacillota</taxon>
        <taxon>Bacilli</taxon>
        <taxon>Bacillales</taxon>
        <taxon>Bacillaceae</taxon>
        <taxon>Pontibacillus</taxon>
    </lineage>
</organism>
<dbReference type="STRING" id="1385511.GCA_000425225_00554"/>
<comment type="caution">
    <text evidence="3">The sequence shown here is derived from an EMBL/GenBank/DDBJ whole genome shotgun (WGS) entry which is preliminary data.</text>
</comment>
<keyword evidence="3" id="KW-0808">Transferase</keyword>